<sequence>MSKVILKSLQKMETSRLKTLLNESLEMLELSQNSRDPGDMSYLKEWIQVAEAELQKRE</sequence>
<name>A0A382B9R8_9ZZZZ</name>
<dbReference type="AlphaFoldDB" id="A0A382B9R8"/>
<proteinExistence type="predicted"/>
<reference evidence="1" key="1">
    <citation type="submission" date="2018-05" db="EMBL/GenBank/DDBJ databases">
        <authorList>
            <person name="Lanie J.A."/>
            <person name="Ng W.-L."/>
            <person name="Kazmierczak K.M."/>
            <person name="Andrzejewski T.M."/>
            <person name="Davidsen T.M."/>
            <person name="Wayne K.J."/>
            <person name="Tettelin H."/>
            <person name="Glass J.I."/>
            <person name="Rusch D."/>
            <person name="Podicherti R."/>
            <person name="Tsui H.-C.T."/>
            <person name="Winkler M.E."/>
        </authorList>
    </citation>
    <scope>NUCLEOTIDE SEQUENCE</scope>
</reference>
<gene>
    <name evidence="1" type="ORF">METZ01_LOCUS163414</name>
</gene>
<dbReference type="EMBL" id="UINC01028841">
    <property type="protein sequence ID" value="SVB10560.1"/>
    <property type="molecule type" value="Genomic_DNA"/>
</dbReference>
<organism evidence="1">
    <name type="scientific">marine metagenome</name>
    <dbReference type="NCBI Taxonomy" id="408172"/>
    <lineage>
        <taxon>unclassified sequences</taxon>
        <taxon>metagenomes</taxon>
        <taxon>ecological metagenomes</taxon>
    </lineage>
</organism>
<accession>A0A382B9R8</accession>
<evidence type="ECO:0000313" key="1">
    <source>
        <dbReference type="EMBL" id="SVB10560.1"/>
    </source>
</evidence>
<protein>
    <submittedName>
        <fullName evidence="1">Uncharacterized protein</fullName>
    </submittedName>
</protein>